<dbReference type="Pfam" id="PF13561">
    <property type="entry name" value="adh_short_C2"/>
    <property type="match status" value="1"/>
</dbReference>
<dbReference type="EMBL" id="BAABGP010000012">
    <property type="protein sequence ID" value="GAA4484549.1"/>
    <property type="molecule type" value="Genomic_DNA"/>
</dbReference>
<dbReference type="PRINTS" id="PR00080">
    <property type="entry name" value="SDRFAMILY"/>
</dbReference>
<accession>A0ABP8PCY8</accession>
<keyword evidence="4" id="KW-1185">Reference proteome</keyword>
<dbReference type="Gene3D" id="3.40.50.720">
    <property type="entry name" value="NAD(P)-binding Rossmann-like Domain"/>
    <property type="match status" value="1"/>
</dbReference>
<organism evidence="3 4">
    <name type="scientific">Microbacterium panaciterrae</name>
    <dbReference type="NCBI Taxonomy" id="985759"/>
    <lineage>
        <taxon>Bacteria</taxon>
        <taxon>Bacillati</taxon>
        <taxon>Actinomycetota</taxon>
        <taxon>Actinomycetes</taxon>
        <taxon>Micrococcales</taxon>
        <taxon>Microbacteriaceae</taxon>
        <taxon>Microbacterium</taxon>
    </lineage>
</organism>
<proteinExistence type="inferred from homology"/>
<dbReference type="InterPro" id="IPR020904">
    <property type="entry name" value="Sc_DH/Rdtase_CS"/>
</dbReference>
<keyword evidence="2" id="KW-0560">Oxidoreductase</keyword>
<dbReference type="PANTHER" id="PTHR24321">
    <property type="entry name" value="DEHYDROGENASES, SHORT CHAIN"/>
    <property type="match status" value="1"/>
</dbReference>
<comment type="caution">
    <text evidence="3">The sequence shown here is derived from an EMBL/GenBank/DDBJ whole genome shotgun (WGS) entry which is preliminary data.</text>
</comment>
<protein>
    <submittedName>
        <fullName evidence="3">SDR family oxidoreductase</fullName>
    </submittedName>
</protein>
<name>A0ABP8PCY8_9MICO</name>
<dbReference type="PRINTS" id="PR00081">
    <property type="entry name" value="GDHRDH"/>
</dbReference>
<sequence>MGRSHVEYLSELGARVVIADVLDADGAELASELRGQNRDVVFVHLDVTSETNWARVVAHAQSLWGGLDGLVNNAGVTGTWGGPEVEDLSAWNATIAVNQTGSYLGIRHVAPLMRSAGGGAIVNVSSILGFVGDGDYFAYSASKGALRTMTRAAALKYANDAVRVNAICPGMVRTPMNDEEADADGYVSHTPLKRMAEPIEISRAVAFLLSDDASYITGSDLVIDGGYLAR</sequence>
<dbReference type="SUPFAM" id="SSF51735">
    <property type="entry name" value="NAD(P)-binding Rossmann-fold domains"/>
    <property type="match status" value="1"/>
</dbReference>
<evidence type="ECO:0000256" key="1">
    <source>
        <dbReference type="ARBA" id="ARBA00006484"/>
    </source>
</evidence>
<reference evidence="4" key="1">
    <citation type="journal article" date="2019" name="Int. J. Syst. Evol. Microbiol.">
        <title>The Global Catalogue of Microorganisms (GCM) 10K type strain sequencing project: providing services to taxonomists for standard genome sequencing and annotation.</title>
        <authorList>
            <consortium name="The Broad Institute Genomics Platform"/>
            <consortium name="The Broad Institute Genome Sequencing Center for Infectious Disease"/>
            <person name="Wu L."/>
            <person name="Ma J."/>
        </authorList>
    </citation>
    <scope>NUCLEOTIDE SEQUENCE [LARGE SCALE GENOMIC DNA]</scope>
    <source>
        <strain evidence="4">JCM 17839</strain>
    </source>
</reference>
<dbReference type="InterPro" id="IPR002347">
    <property type="entry name" value="SDR_fam"/>
</dbReference>
<dbReference type="PANTHER" id="PTHR24321:SF8">
    <property type="entry name" value="ESTRADIOL 17-BETA-DEHYDROGENASE 8-RELATED"/>
    <property type="match status" value="1"/>
</dbReference>
<evidence type="ECO:0000313" key="3">
    <source>
        <dbReference type="EMBL" id="GAA4484549.1"/>
    </source>
</evidence>
<dbReference type="PROSITE" id="PS00061">
    <property type="entry name" value="ADH_SHORT"/>
    <property type="match status" value="1"/>
</dbReference>
<gene>
    <name evidence="3" type="ORF">GCM10023171_17610</name>
</gene>
<dbReference type="Proteomes" id="UP001500731">
    <property type="component" value="Unassembled WGS sequence"/>
</dbReference>
<evidence type="ECO:0000313" key="4">
    <source>
        <dbReference type="Proteomes" id="UP001500731"/>
    </source>
</evidence>
<comment type="similarity">
    <text evidence="1">Belongs to the short-chain dehydrogenases/reductases (SDR) family.</text>
</comment>
<dbReference type="InterPro" id="IPR036291">
    <property type="entry name" value="NAD(P)-bd_dom_sf"/>
</dbReference>
<evidence type="ECO:0000256" key="2">
    <source>
        <dbReference type="ARBA" id="ARBA00023002"/>
    </source>
</evidence>